<dbReference type="AlphaFoldDB" id="Q47FY2"/>
<reference evidence="1" key="1">
    <citation type="submission" date="2005-08" db="EMBL/GenBank/DDBJ databases">
        <title>Complete sequence of Dechloromonas aromatica RCB.</title>
        <authorList>
            <person name="Salinero K.K."/>
            <person name="Copeland A."/>
            <person name="Lucas S."/>
            <person name="Lapidus A."/>
            <person name="Barry K."/>
            <person name="Detter J.C."/>
            <person name="Glavina T."/>
            <person name="Hammon N."/>
            <person name="Israni S."/>
            <person name="Pitluck S."/>
            <person name="Di Bartolo G."/>
            <person name="Trong S."/>
            <person name="Schmutz J."/>
            <person name="Larimer F."/>
            <person name="Land M."/>
            <person name="Ivanova N."/>
            <person name="Richardson P."/>
        </authorList>
    </citation>
    <scope>NUCLEOTIDE SEQUENCE</scope>
    <source>
        <strain evidence="1">RCB</strain>
    </source>
</reference>
<evidence type="ECO:0008006" key="2">
    <source>
        <dbReference type="Google" id="ProtNLM"/>
    </source>
</evidence>
<dbReference type="Pfam" id="PF12836">
    <property type="entry name" value="HHH_3"/>
    <property type="match status" value="1"/>
</dbReference>
<dbReference type="Gene3D" id="1.10.150.320">
    <property type="entry name" value="Photosystem II 12 kDa extrinsic protein"/>
    <property type="match status" value="1"/>
</dbReference>
<evidence type="ECO:0000313" key="1">
    <source>
        <dbReference type="EMBL" id="AAZ46249.1"/>
    </source>
</evidence>
<dbReference type="KEGG" id="dar:Daro_1500"/>
<organism evidence="1">
    <name type="scientific">Dechloromonas aromatica (strain RCB)</name>
    <dbReference type="NCBI Taxonomy" id="159087"/>
    <lineage>
        <taxon>Bacteria</taxon>
        <taxon>Pseudomonadati</taxon>
        <taxon>Pseudomonadota</taxon>
        <taxon>Betaproteobacteria</taxon>
        <taxon>Rhodocyclales</taxon>
        <taxon>Azonexaceae</taxon>
        <taxon>Dechloromonas</taxon>
    </lineage>
</organism>
<dbReference type="STRING" id="159087.Daro_1500"/>
<dbReference type="SUPFAM" id="SSF81585">
    <property type="entry name" value="PsbU/PolX domain-like"/>
    <property type="match status" value="1"/>
</dbReference>
<sequence>MAHIMRAFFHEKQAADMTNISSANSATVLGQNHGYRFDGDFVHLNADVNFSDDDLNADAVWSLQLWASDNGFSGTELTGVKVAELAIEPMAGGIIASACCHAIPPAGAVDHALALALVAATADGQVQVRDLAVYESAENFFQPRLVGKVSCTLKDGSAALAIEAIANPRAEDNLSGTLALEVWALDTPYAGGNWTGSPVASVIVGILGGGNQWNDCLYTVPAAMPAEGAALTVMLREWTPAGYVTRDYRNFAATPTKVAAVKAKPVVKARPAAKPKAAVAAKPVVAAKAPVAEVKAATVAVAGKPAKKAAAKPVSINKASEDELAAIKGLPREVARAIIAARPYASLDDVCKAKGMGLKKLAKLRDLLAL</sequence>
<proteinExistence type="predicted"/>
<dbReference type="EMBL" id="CP000089">
    <property type="protein sequence ID" value="AAZ46249.1"/>
    <property type="molecule type" value="Genomic_DNA"/>
</dbReference>
<gene>
    <name evidence="1" type="ordered locus">Daro_1500</name>
</gene>
<dbReference type="eggNOG" id="COG1555">
    <property type="taxonomic scope" value="Bacteria"/>
</dbReference>
<dbReference type="OrthoDB" id="9179253at2"/>
<protein>
    <recommendedName>
        <fullName evidence="2">Helix-hairpin-helix domain-containing protein</fullName>
    </recommendedName>
</protein>
<dbReference type="HOGENOM" id="CLU_747466_0_0_4"/>
<name>Q47FY2_DECAR</name>
<accession>Q47FY2</accession>